<reference evidence="2" key="2">
    <citation type="submission" date="2020-12" db="EMBL/GenBank/DDBJ databases">
        <title>New Spironucleus salmonicida genome in near-complete chromosomes.</title>
        <authorList>
            <person name="Xu F."/>
            <person name="Kurt Z."/>
            <person name="Jimenez-Gonzalez A."/>
            <person name="Astvaldsson A."/>
            <person name="Andersson J.O."/>
            <person name="Svard S.G."/>
        </authorList>
    </citation>
    <scope>NUCLEOTIDE SEQUENCE</scope>
    <source>
        <strain evidence="2">ATCC 50377</strain>
    </source>
</reference>
<sequence>MSKSKKKSPDDLFSLLDTSSLQKLNHASDLASSVIPNQTKPPGQFNYPTSRTPVNDVFPNPQIFGKGAPPSVRYLFPPGTLFENNSKTSYITQKPVSISEKLTELDEQQLIKQLTPELTANAFLGIDKMVSPNQIQIVSLLKYLYTTIDNFSLNTIMKTNQATQIDKTPNLFFTLIFNNQNVVVPASNFDDNYFLHQQQDVHTAEGCFSLRNYYCTVLNFLYDNLQLNFVQLMLAEKQLNVYMLPVYHVMRKFNQKVPNRLIFLKSTTFYNILGLKLQAYLGSSTNPLKHLENREILLPVLEAVEIENSIYVKILAADPIIAFLLTDDLSPAVQDHFQAYNYTRRYQMHKFLNQNATSKTIKINPYIKPPTPKISFKDLLNHQKTDNLTTQQLPKLRRPTSNLAIQNEIVAKKTAEMLEQTSQFEPLFFENGDDSELFSDENDSENTNFFIFEMQNLQKLADFIEVYEELNDDIMKFNGQQQYKLDCSSLSLPGNFEKNGPKFLANTSISSSQTFIFGSGKPDFSAYLTFKFEFLQADSFAKIVIFCGAKTQEFVVLKDLILPLEELNGGEFFVLKVDFLHKLDNMLNEDESLLSGKFVLSQVGGVVSISSNSSNGLEMIVQPLQGKGQVEKGNFGSDYISQIGVKTNCVFGDFCTVSTVFGVQFLEGGSAKTNQNTDNLQWKGNFGNEQNDSIGQNAEINQDTEETNENNSLTSYDLFIHQNEAFLQNKYKKSQRKAYFWLQMDDGVLCNANYSISLLDSDQNMLFQNLPILKNGTPNLWFVEIPQNFHSEKFFILLKSRQTGPHSLDNKGKQQANGLFQTSIKLVFFSNNEFQLDTPLLQNEVQEGYFPGNSAYTLSFQNQGLSILQFYKEKIPSRAISILDENKSQSNEYNIYKNFIEVIQLPESINMKQPERQKSAKNEQQKLVNDILNENARLIQAASAPLQIIQQFEVCDDFILILKIPENLQLTLRITEGVQLVQYSLATENTPSCVLSNLPNVILNRITAQMYSKEYVLYAEQFKKQCNHLHVNSRVSDLQKLVYSTVPHTIVDSTQISSKPKKGQEVVGNPQIAANQALNATKPIQIEVNGEEVMFGVGKKDNKKGSKVEGGFFSDIFEGLKGGVQRGDGVGKFKIDIE</sequence>
<name>V6LLB0_9EUKA</name>
<proteinExistence type="predicted"/>
<gene>
    <name evidence="1" type="ORF">SS50377_14657</name>
    <name evidence="2" type="ORF">SS50377_25815</name>
</gene>
<dbReference type="AlphaFoldDB" id="V6LLB0"/>
<evidence type="ECO:0000313" key="1">
    <source>
        <dbReference type="EMBL" id="EST45425.1"/>
    </source>
</evidence>
<keyword evidence="3" id="KW-1185">Reference proteome</keyword>
<protein>
    <submittedName>
        <fullName evidence="1">Uncharacterized protein</fullName>
    </submittedName>
</protein>
<dbReference type="EMBL" id="KI546097">
    <property type="protein sequence ID" value="EST45425.1"/>
    <property type="molecule type" value="Genomic_DNA"/>
</dbReference>
<organism evidence="1">
    <name type="scientific">Spironucleus salmonicida</name>
    <dbReference type="NCBI Taxonomy" id="348837"/>
    <lineage>
        <taxon>Eukaryota</taxon>
        <taxon>Metamonada</taxon>
        <taxon>Diplomonadida</taxon>
        <taxon>Hexamitidae</taxon>
        <taxon>Hexamitinae</taxon>
        <taxon>Spironucleus</taxon>
    </lineage>
</organism>
<accession>V6LLB0</accession>
<evidence type="ECO:0000313" key="3">
    <source>
        <dbReference type="Proteomes" id="UP000018208"/>
    </source>
</evidence>
<dbReference type="VEuPathDB" id="GiardiaDB:SS50377_25815"/>
<evidence type="ECO:0000313" key="2">
    <source>
        <dbReference type="EMBL" id="KAH0571625.1"/>
    </source>
</evidence>
<dbReference type="EMBL" id="AUWU02000006">
    <property type="protein sequence ID" value="KAH0571625.1"/>
    <property type="molecule type" value="Genomic_DNA"/>
</dbReference>
<dbReference type="Proteomes" id="UP000018208">
    <property type="component" value="Unassembled WGS sequence"/>
</dbReference>
<reference evidence="1 2" key="1">
    <citation type="journal article" date="2014" name="PLoS Genet.">
        <title>The Genome of Spironucleus salmonicida Highlights a Fish Pathogen Adapted to Fluctuating Environments.</title>
        <authorList>
            <person name="Xu F."/>
            <person name="Jerlstrom-Hultqvist J."/>
            <person name="Einarsson E."/>
            <person name="Astvaldsson A."/>
            <person name="Svard S.G."/>
            <person name="Andersson J.O."/>
        </authorList>
    </citation>
    <scope>NUCLEOTIDE SEQUENCE</scope>
    <source>
        <strain evidence="2">ATCC 50377</strain>
    </source>
</reference>